<feature type="binding site" evidence="1">
    <location>
        <position position="67"/>
    </location>
    <ligand>
        <name>substrate</name>
    </ligand>
</feature>
<comment type="caution">
    <text evidence="1">Lacks conserved residue(s) required for the propagation of feature annotation.</text>
</comment>
<reference evidence="2 3" key="1">
    <citation type="submission" date="2015-10" db="EMBL/GenBank/DDBJ databases">
        <title>Pseudomonas putida clinical strains.</title>
        <authorList>
            <person name="Molina L."/>
            <person name="Udaondo Z."/>
        </authorList>
    </citation>
    <scope>NUCLEOTIDE SEQUENCE [LARGE SCALE GENOMIC DNA]</scope>
    <source>
        <strain evidence="2 3">HB13667</strain>
    </source>
</reference>
<dbReference type="InterPro" id="IPR003000">
    <property type="entry name" value="Sirtuin"/>
</dbReference>
<dbReference type="GO" id="GO:0070403">
    <property type="term" value="F:NAD+ binding"/>
    <property type="evidence" value="ECO:0007669"/>
    <property type="project" value="UniProtKB-UniRule"/>
</dbReference>
<dbReference type="Proteomes" id="UP000050437">
    <property type="component" value="Unassembled WGS sequence"/>
</dbReference>
<dbReference type="SUPFAM" id="SSF52467">
    <property type="entry name" value="DHS-like NAD/FAD-binding domain"/>
    <property type="match status" value="1"/>
</dbReference>
<dbReference type="Pfam" id="PF02146">
    <property type="entry name" value="SIR2"/>
    <property type="match status" value="1"/>
</dbReference>
<feature type="binding site" evidence="1">
    <location>
        <position position="127"/>
    </location>
    <ligand>
        <name>Zn(2+)</name>
        <dbReference type="ChEBI" id="CHEBI:29105"/>
    </ligand>
</feature>
<keyword evidence="1" id="KW-0862">Zinc</keyword>
<keyword evidence="1" id="KW-0479">Metal-binding</keyword>
<dbReference type="PANTHER" id="PTHR11085:SF10">
    <property type="entry name" value="NAD-DEPENDENT PROTEIN DEACYLASE SIRTUIN-5, MITOCHONDRIAL-RELATED"/>
    <property type="match status" value="1"/>
</dbReference>
<dbReference type="GO" id="GO:0036055">
    <property type="term" value="F:protein-succinyllysine desuccinylase activity"/>
    <property type="evidence" value="ECO:0007669"/>
    <property type="project" value="UniProtKB-UniRule"/>
</dbReference>
<comment type="similarity">
    <text evidence="1">Belongs to the sirtuin family. Class III subfamily.</text>
</comment>
<dbReference type="PROSITE" id="PS50305">
    <property type="entry name" value="SIRTUIN"/>
    <property type="match status" value="1"/>
</dbReference>
<feature type="binding site" evidence="1">
    <location>
        <begin position="101"/>
        <end position="104"/>
    </location>
    <ligand>
        <name>NAD(+)</name>
        <dbReference type="ChEBI" id="CHEBI:57540"/>
    </ligand>
</feature>
<dbReference type="InterPro" id="IPR026591">
    <property type="entry name" value="Sirtuin_cat_small_dom_sf"/>
</dbReference>
<feature type="binding site" evidence="1">
    <location>
        <position position="70"/>
    </location>
    <ligand>
        <name>substrate</name>
    </ligand>
</feature>
<dbReference type="Gene3D" id="3.40.50.1220">
    <property type="entry name" value="TPP-binding domain"/>
    <property type="match status" value="1"/>
</dbReference>
<evidence type="ECO:0000313" key="2">
    <source>
        <dbReference type="EMBL" id="KPM66181.1"/>
    </source>
</evidence>
<protein>
    <recommendedName>
        <fullName evidence="1">NAD-dependent protein deacylase</fullName>
        <ecNumber evidence="1">2.3.1.286</ecNumber>
    </recommendedName>
    <alternativeName>
        <fullName evidence="1">Regulatory protein SIR2 homolog</fullName>
    </alternativeName>
</protein>
<accession>A0A0P7CV89</accession>
<dbReference type="GO" id="GO:0017136">
    <property type="term" value="F:histone deacetylase activity, NAD-dependent"/>
    <property type="evidence" value="ECO:0007669"/>
    <property type="project" value="TreeGrafter"/>
</dbReference>
<comment type="function">
    <text evidence="1">NAD-dependent lysine deacetylase and desuccinylase that specifically removes acetyl and succinyl groups on target proteins. Modulates the activities of several proteins which are inactive in their acylated form.</text>
</comment>
<feature type="binding site" evidence="1">
    <location>
        <position position="130"/>
    </location>
    <ligand>
        <name>Zn(2+)</name>
        <dbReference type="ChEBI" id="CHEBI:29105"/>
    </ligand>
</feature>
<feature type="active site" description="Proton acceptor" evidence="1">
    <location>
        <position position="119"/>
    </location>
</feature>
<comment type="cofactor">
    <cofactor evidence="1">
        <name>Zn(2+)</name>
        <dbReference type="ChEBI" id="CHEBI:29105"/>
    </cofactor>
    <text evidence="1">Binds 1 zinc ion per subunit.</text>
</comment>
<dbReference type="GO" id="GO:0036054">
    <property type="term" value="F:protein-malonyllysine demalonylase activity"/>
    <property type="evidence" value="ECO:0007669"/>
    <property type="project" value="InterPro"/>
</dbReference>
<dbReference type="PANTHER" id="PTHR11085">
    <property type="entry name" value="NAD-DEPENDENT PROTEIN DEACYLASE SIRTUIN-5, MITOCHONDRIAL-RELATED"/>
    <property type="match status" value="1"/>
</dbReference>
<organism evidence="2 3">
    <name type="scientific">Pseudomonas putida</name>
    <name type="common">Arthrobacter siderocapsulatus</name>
    <dbReference type="NCBI Taxonomy" id="303"/>
    <lineage>
        <taxon>Bacteria</taxon>
        <taxon>Pseudomonadati</taxon>
        <taxon>Pseudomonadota</taxon>
        <taxon>Gammaproteobacteria</taxon>
        <taxon>Pseudomonadales</taxon>
        <taxon>Pseudomonadaceae</taxon>
        <taxon>Pseudomonas</taxon>
    </lineage>
</organism>
<evidence type="ECO:0000313" key="3">
    <source>
        <dbReference type="Proteomes" id="UP000050437"/>
    </source>
</evidence>
<keyword evidence="1" id="KW-0520">NAD</keyword>
<feature type="binding site" evidence="1">
    <location>
        <position position="158"/>
    </location>
    <ligand>
        <name>Zn(2+)</name>
        <dbReference type="ChEBI" id="CHEBI:29105"/>
    </ligand>
</feature>
<dbReference type="NCBIfam" id="NF001753">
    <property type="entry name" value="PRK00481.1-3"/>
    <property type="match status" value="1"/>
</dbReference>
<dbReference type="InterPro" id="IPR027546">
    <property type="entry name" value="Sirtuin_class_III"/>
</dbReference>
<dbReference type="InterPro" id="IPR029035">
    <property type="entry name" value="DHS-like_NAD/FAD-binding_dom"/>
</dbReference>
<comment type="catalytic activity">
    <reaction evidence="1">
        <text>N(6)-succinyl-L-lysyl-[protein] + NAD(+) + H2O = 2''-O-succinyl-ADP-D-ribose + nicotinamide + L-lysyl-[protein]</text>
        <dbReference type="Rhea" id="RHEA:47668"/>
        <dbReference type="Rhea" id="RHEA-COMP:9752"/>
        <dbReference type="Rhea" id="RHEA-COMP:11877"/>
        <dbReference type="ChEBI" id="CHEBI:15377"/>
        <dbReference type="ChEBI" id="CHEBI:17154"/>
        <dbReference type="ChEBI" id="CHEBI:29969"/>
        <dbReference type="ChEBI" id="CHEBI:57540"/>
        <dbReference type="ChEBI" id="CHEBI:87830"/>
        <dbReference type="ChEBI" id="CHEBI:87832"/>
    </reaction>
</comment>
<dbReference type="Gene3D" id="3.30.1600.10">
    <property type="entry name" value="SIR2/SIRT2 'Small Domain"/>
    <property type="match status" value="1"/>
</dbReference>
<dbReference type="InterPro" id="IPR026590">
    <property type="entry name" value="Ssirtuin_cat_dom"/>
</dbReference>
<sequence>MSNLQRAAEALRRSKRVVFFTGAGISADSGIPTFRDKLTGLWAKHDPQRLETADAFRKNPALVWSWYLWRRQQVGQAKPNLAHLSIPRIADAGWNVSVVTQNIDDLHERAGSSSVIHLHGRLMDVKCFGCHRPAELSPDQLAVPPAGQMIEPPRCTRCNGRLRPGVVWFRENLPEDAWRSAVRLVEACDLLISVGTSGVVMPAAGIPDMALAAGATVIHVNLDDVGMDGAEEIMLVGPAGVVLPALLQAAGVAGPLQLDGFT</sequence>
<evidence type="ECO:0000256" key="1">
    <source>
        <dbReference type="HAMAP-Rule" id="MF_01121"/>
    </source>
</evidence>
<dbReference type="GO" id="GO:0005737">
    <property type="term" value="C:cytoplasm"/>
    <property type="evidence" value="ECO:0007669"/>
    <property type="project" value="UniProtKB-SubCell"/>
</dbReference>
<dbReference type="GO" id="GO:0008270">
    <property type="term" value="F:zinc ion binding"/>
    <property type="evidence" value="ECO:0007669"/>
    <property type="project" value="UniProtKB-UniRule"/>
</dbReference>
<feature type="binding site" evidence="1">
    <location>
        <position position="239"/>
    </location>
    <ligand>
        <name>NAD(+)</name>
        <dbReference type="ChEBI" id="CHEBI:57540"/>
    </ligand>
</feature>
<comment type="subcellular location">
    <subcellularLocation>
        <location evidence="1">Cytoplasm</location>
    </subcellularLocation>
</comment>
<dbReference type="RefSeq" id="WP_012312013.1">
    <property type="nucleotide sequence ID" value="NZ_CP043576.1"/>
</dbReference>
<dbReference type="EMBL" id="LKKS01000057">
    <property type="protein sequence ID" value="KPM66181.1"/>
    <property type="molecule type" value="Genomic_DNA"/>
</dbReference>
<feature type="binding site" evidence="1">
    <location>
        <begin position="221"/>
        <end position="223"/>
    </location>
    <ligand>
        <name>NAD(+)</name>
        <dbReference type="ChEBI" id="CHEBI:57540"/>
    </ligand>
</feature>
<gene>
    <name evidence="1" type="primary">cobB</name>
    <name evidence="2" type="ORF">HB13667_09820</name>
</gene>
<feature type="binding site" evidence="1">
    <location>
        <position position="155"/>
    </location>
    <ligand>
        <name>Zn(2+)</name>
        <dbReference type="ChEBI" id="CHEBI:29105"/>
    </ligand>
</feature>
<dbReference type="EC" id="2.3.1.286" evidence="1"/>
<feature type="binding site" evidence="1">
    <location>
        <begin position="195"/>
        <end position="197"/>
    </location>
    <ligand>
        <name>NAD(+)</name>
        <dbReference type="ChEBI" id="CHEBI:57540"/>
    </ligand>
</feature>
<proteinExistence type="inferred from homology"/>
<dbReference type="CDD" id="cd01412">
    <property type="entry name" value="SIRT5_Af1_CobB"/>
    <property type="match status" value="1"/>
</dbReference>
<comment type="domain">
    <text evidence="1">2 residues (Tyr-67 and Arg-70) present in a large hydrophobic pocket are probably involved in substrate specificity. They are important for desuccinylation activity, but dispensable for deacetylation activity.</text>
</comment>
<keyword evidence="1" id="KW-0963">Cytoplasm</keyword>
<dbReference type="HAMAP" id="MF_01121">
    <property type="entry name" value="Sirtuin_ClassIII"/>
    <property type="match status" value="1"/>
</dbReference>
<dbReference type="AlphaFoldDB" id="A0A0P7CV89"/>
<comment type="catalytic activity">
    <reaction evidence="1">
        <text>N(6)-acetyl-L-lysyl-[protein] + NAD(+) + H2O = 2''-O-acetyl-ADP-D-ribose + nicotinamide + L-lysyl-[protein]</text>
        <dbReference type="Rhea" id="RHEA:43636"/>
        <dbReference type="Rhea" id="RHEA-COMP:9752"/>
        <dbReference type="Rhea" id="RHEA-COMP:10731"/>
        <dbReference type="ChEBI" id="CHEBI:15377"/>
        <dbReference type="ChEBI" id="CHEBI:17154"/>
        <dbReference type="ChEBI" id="CHEBI:29969"/>
        <dbReference type="ChEBI" id="CHEBI:57540"/>
        <dbReference type="ChEBI" id="CHEBI:61930"/>
        <dbReference type="ChEBI" id="CHEBI:83767"/>
        <dbReference type="EC" id="2.3.1.286"/>
    </reaction>
</comment>
<comment type="caution">
    <text evidence="2">The sequence shown here is derived from an EMBL/GenBank/DDBJ whole genome shotgun (WGS) entry which is preliminary data.</text>
</comment>
<name>A0A0P7CV89_PSEPU</name>
<dbReference type="InterPro" id="IPR050134">
    <property type="entry name" value="NAD-dep_sirtuin_deacylases"/>
</dbReference>